<dbReference type="PANTHER" id="PTHR45832:SF22">
    <property type="entry name" value="SERINE_THREONINE-PROTEIN KINASE SAMKA-RELATED"/>
    <property type="match status" value="1"/>
</dbReference>
<feature type="transmembrane region" description="Helical" evidence="5">
    <location>
        <begin position="743"/>
        <end position="762"/>
    </location>
</feature>
<dbReference type="SUPFAM" id="SSF56112">
    <property type="entry name" value="Protein kinase-like (PK-like)"/>
    <property type="match status" value="1"/>
</dbReference>
<dbReference type="InterPro" id="IPR051931">
    <property type="entry name" value="PAK3-like"/>
</dbReference>
<evidence type="ECO:0000313" key="8">
    <source>
        <dbReference type="Proteomes" id="UP000281594"/>
    </source>
</evidence>
<evidence type="ECO:0000313" key="7">
    <source>
        <dbReference type="EMBL" id="RLV81220.1"/>
    </source>
</evidence>
<feature type="compositionally biased region" description="Low complexity" evidence="4">
    <location>
        <begin position="430"/>
        <end position="440"/>
    </location>
</feature>
<feature type="compositionally biased region" description="Gly residues" evidence="4">
    <location>
        <begin position="517"/>
        <end position="527"/>
    </location>
</feature>
<keyword evidence="5" id="KW-0812">Transmembrane</keyword>
<dbReference type="GO" id="GO:0004674">
    <property type="term" value="F:protein serine/threonine kinase activity"/>
    <property type="evidence" value="ECO:0007669"/>
    <property type="project" value="UniProtKB-KW"/>
</dbReference>
<feature type="compositionally biased region" description="Gly residues" evidence="4">
    <location>
        <begin position="350"/>
        <end position="369"/>
    </location>
</feature>
<dbReference type="RefSeq" id="WP_121824669.1">
    <property type="nucleotide sequence ID" value="NZ_CP085193.1"/>
</dbReference>
<feature type="domain" description="Protein kinase" evidence="6">
    <location>
        <begin position="1"/>
        <end position="643"/>
    </location>
</feature>
<reference evidence="7 8" key="1">
    <citation type="journal article" date="2018" name="J. Biol. Chem.">
        <title>Discovery of the actinoplanic acid pathway in Streptomyces rapamycinicus reveals a genetically conserved synergism with rapamycin.</title>
        <authorList>
            <person name="Mrak P."/>
            <person name="Krastel P."/>
            <person name="Pivk Lukancic P."/>
            <person name="Tao J."/>
            <person name="Pistorius D."/>
            <person name="Moore C.M."/>
        </authorList>
    </citation>
    <scope>NUCLEOTIDE SEQUENCE [LARGE SCALE GENOMIC DNA]</scope>
    <source>
        <strain evidence="7 8">NRRL 5491</strain>
    </source>
</reference>
<evidence type="ECO:0000256" key="1">
    <source>
        <dbReference type="ARBA" id="ARBA00008874"/>
    </source>
</evidence>
<feature type="compositionally biased region" description="Basic and acidic residues" evidence="4">
    <location>
        <begin position="264"/>
        <end position="281"/>
    </location>
</feature>
<comment type="caution">
    <text evidence="7">The sequence shown here is derived from an EMBL/GenBank/DDBJ whole genome shotgun (WGS) entry which is preliminary data.</text>
</comment>
<name>A0A3L8RNR8_STRRN</name>
<feature type="compositionally biased region" description="Basic residues" evidence="4">
    <location>
        <begin position="704"/>
        <end position="715"/>
    </location>
</feature>
<dbReference type="Proteomes" id="UP000281594">
    <property type="component" value="Unassembled WGS sequence"/>
</dbReference>
<gene>
    <name evidence="7" type="ORF">D3C57_122585</name>
</gene>
<feature type="region of interest" description="Disordered" evidence="4">
    <location>
        <begin position="203"/>
        <end position="440"/>
    </location>
</feature>
<dbReference type="PROSITE" id="PS50011">
    <property type="entry name" value="PROTEIN_KINASE_DOM"/>
    <property type="match status" value="1"/>
</dbReference>
<feature type="compositionally biased region" description="Low complexity" evidence="4">
    <location>
        <begin position="694"/>
        <end position="703"/>
    </location>
</feature>
<feature type="compositionally biased region" description="Low complexity" evidence="4">
    <location>
        <begin position="401"/>
        <end position="413"/>
    </location>
</feature>
<evidence type="ECO:0000259" key="6">
    <source>
        <dbReference type="PROSITE" id="PS50011"/>
    </source>
</evidence>
<keyword evidence="7" id="KW-0808">Transferase</keyword>
<dbReference type="InterPro" id="IPR011009">
    <property type="entry name" value="Kinase-like_dom_sf"/>
</dbReference>
<dbReference type="GO" id="GO:0005524">
    <property type="term" value="F:ATP binding"/>
    <property type="evidence" value="ECO:0007669"/>
    <property type="project" value="UniProtKB-KW"/>
</dbReference>
<keyword evidence="7" id="KW-0418">Kinase</keyword>
<feature type="region of interest" description="Disordered" evidence="4">
    <location>
        <begin position="689"/>
        <end position="737"/>
    </location>
</feature>
<accession>A0A3L8RNR8</accession>
<evidence type="ECO:0000256" key="3">
    <source>
        <dbReference type="ARBA" id="ARBA00022840"/>
    </source>
</evidence>
<dbReference type="STRING" id="1343740.M271_20980"/>
<dbReference type="Pfam" id="PF00069">
    <property type="entry name" value="Pkinase"/>
    <property type="match status" value="1"/>
</dbReference>
<feature type="region of interest" description="Disordered" evidence="4">
    <location>
        <begin position="766"/>
        <end position="822"/>
    </location>
</feature>
<organism evidence="7 8">
    <name type="scientific">Streptomyces rapamycinicus (strain ATCC 29253 / DSM 41530 / NRRL 5491 / AYB-994)</name>
    <name type="common">Streptomyces hygroscopicus (strain ATCC 29253)</name>
    <dbReference type="NCBI Taxonomy" id="1343740"/>
    <lineage>
        <taxon>Bacteria</taxon>
        <taxon>Bacillati</taxon>
        <taxon>Actinomycetota</taxon>
        <taxon>Actinomycetes</taxon>
        <taxon>Kitasatosporales</taxon>
        <taxon>Streptomycetaceae</taxon>
        <taxon>Streptomyces</taxon>
        <taxon>Streptomyces violaceusniger group</taxon>
    </lineage>
</organism>
<feature type="region of interest" description="Disordered" evidence="4">
    <location>
        <begin position="459"/>
        <end position="531"/>
    </location>
</feature>
<protein>
    <submittedName>
        <fullName evidence="7">Serine/threonine protein kinase</fullName>
    </submittedName>
</protein>
<dbReference type="EMBL" id="QYCY01000001">
    <property type="protein sequence ID" value="RLV81220.1"/>
    <property type="molecule type" value="Genomic_DNA"/>
</dbReference>
<comment type="similarity">
    <text evidence="1">Belongs to the protein kinase superfamily. STE Ser/Thr protein kinase family. STE20 subfamily.</text>
</comment>
<evidence type="ECO:0000256" key="2">
    <source>
        <dbReference type="ARBA" id="ARBA00022741"/>
    </source>
</evidence>
<keyword evidence="7" id="KW-0723">Serine/threonine-protein kinase</keyword>
<feature type="compositionally biased region" description="Low complexity" evidence="4">
    <location>
        <begin position="209"/>
        <end position="227"/>
    </location>
</feature>
<dbReference type="PANTHER" id="PTHR45832">
    <property type="entry name" value="SERINE/THREONINE-PROTEIN KINASE SAMKA-RELATED-RELATED"/>
    <property type="match status" value="1"/>
</dbReference>
<keyword evidence="2" id="KW-0547">Nucleotide-binding</keyword>
<feature type="compositionally biased region" description="Pro residues" evidence="4">
    <location>
        <begin position="467"/>
        <end position="479"/>
    </location>
</feature>
<feature type="compositionally biased region" description="Basic and acidic residues" evidence="4">
    <location>
        <begin position="238"/>
        <end position="255"/>
    </location>
</feature>
<dbReference type="SMART" id="SM00220">
    <property type="entry name" value="S_TKc"/>
    <property type="match status" value="1"/>
</dbReference>
<proteinExistence type="inferred from homology"/>
<evidence type="ECO:0000256" key="4">
    <source>
        <dbReference type="SAM" id="MobiDB-lite"/>
    </source>
</evidence>
<dbReference type="AlphaFoldDB" id="A0A3L8RNR8"/>
<feature type="compositionally biased region" description="Basic and acidic residues" evidence="4">
    <location>
        <begin position="297"/>
        <end position="306"/>
    </location>
</feature>
<sequence>MEEYAGRVLADRYRLPLPPADEYELVQTRAFDTYSGQEVHLRQIPLPEVIDAEVVGDDARWGGGPPGRNGTFAGAGRTARGGADPAVRRAIAAATSAAQIPDHPRLGQVFHVFAEAGSLWIVSELVSGRPLAALLAEGTLSPHRAAEVANDILTALRALHAHGWVHRNITARTVLLCDDGRAMLTGLAAGAAEEALCGYDPVPAPASSPSPDAVSAAEDAPSADAPAALPPGPAASGDHPDRAAQDPAERADEGRAAIPGARTAEGDEGRPHGGPRYHDQGEAGGFRPPGRPYGGHEPADAARPDEPAGAVWPDADGREHGGQGTTPPGLPEPRSPYGDHGATEANSEPGAGGSAGPDMGGSAGPGAGGPVRSRPGGPVYRDQLTFGPGAGGPMAPYRDQAAAGGLPGPRRAGQSGQPGDREGERGGSGADAPNAAARAARASAIAAYAAGARAAARANVDAAPRSPHAPEPAPTPAAEPDPEPVTDGARWPGRPEAAESAQPTASEGQSVPEGGSWDSGGATGGGPATALAAERARQARIVVVGAVTERWAPEQAGPVHENWRLAPPVGPAADLWALGALLFRAVQGHAPYPEESAAELVQMVCGEAPAYAEECGALRPVVESLMRQDPTERPDFEELRGWLRSLIRSAPEPDVGISTVTVPSLGSGGASDPRRLPIVRRRGWLVRRGRGRRPAAAADAPVGHARHRRDKREKREKREPRESRQAPPAPPTQRKPRKLGRMLLLLILLGLAAAVLYAMMFMPRSKDDGGQERTGSAGTPSAAPHDPAGGDKDDGDEGEAGKPSDPAAPGDQEPQSTDPAGLAKGFAVRKDPKGFKVAVHENWTRRGENGRGQIRYIGGDFELVVVAGRDKMSEFGGDPMAYQQDREAELSAFRGSSWASSSGLRRIDVGRTAMAEGAFTWRDSSGRNVYARNLAMLIDGRYHVVLVIGPSDERRAVNQYFDQATATYSTTNG</sequence>
<keyword evidence="5" id="KW-0472">Membrane</keyword>
<keyword evidence="5" id="KW-1133">Transmembrane helix</keyword>
<evidence type="ECO:0000256" key="5">
    <source>
        <dbReference type="SAM" id="Phobius"/>
    </source>
</evidence>
<dbReference type="Gene3D" id="1.10.510.10">
    <property type="entry name" value="Transferase(Phosphotransferase) domain 1"/>
    <property type="match status" value="2"/>
</dbReference>
<keyword evidence="3" id="KW-0067">ATP-binding</keyword>
<dbReference type="InterPro" id="IPR000719">
    <property type="entry name" value="Prot_kinase_dom"/>
</dbReference>